<dbReference type="PANTHER" id="PTHR31542">
    <property type="entry name" value="39A RIBOSOMAL PROTEIN L50, MITOCHONDRIAL"/>
    <property type="match status" value="1"/>
</dbReference>
<dbReference type="EMBL" id="BDGG01000012">
    <property type="protein sequence ID" value="GAV05225.1"/>
    <property type="molecule type" value="Genomic_DNA"/>
</dbReference>
<keyword evidence="4" id="KW-0496">Mitochondrion</keyword>
<proteinExistence type="inferred from homology"/>
<evidence type="ECO:0000313" key="8">
    <source>
        <dbReference type="EMBL" id="GAV05225.1"/>
    </source>
</evidence>
<evidence type="ECO:0000313" key="9">
    <source>
        <dbReference type="Proteomes" id="UP000186922"/>
    </source>
</evidence>
<comment type="subcellular location">
    <subcellularLocation>
        <location evidence="1">Mitochondrion</location>
    </subcellularLocation>
</comment>
<organism evidence="8 9">
    <name type="scientific">Ramazzottius varieornatus</name>
    <name type="common">Water bear</name>
    <name type="synonym">Tardigrade</name>
    <dbReference type="NCBI Taxonomy" id="947166"/>
    <lineage>
        <taxon>Eukaryota</taxon>
        <taxon>Metazoa</taxon>
        <taxon>Ecdysozoa</taxon>
        <taxon>Tardigrada</taxon>
        <taxon>Eutardigrada</taxon>
        <taxon>Parachela</taxon>
        <taxon>Hypsibioidea</taxon>
        <taxon>Ramazzottiidae</taxon>
        <taxon>Ramazzottius</taxon>
    </lineage>
</organism>
<dbReference type="Proteomes" id="UP000186922">
    <property type="component" value="Unassembled WGS sequence"/>
</dbReference>
<comment type="caution">
    <text evidence="8">The sequence shown here is derived from an EMBL/GenBank/DDBJ whole genome shotgun (WGS) entry which is preliminary data.</text>
</comment>
<sequence length="252" mass="28932">MAARTHWILRHVECATRRHLSTSPTVSISLPSMFRPKRDIPASTEPLNPSDFNLARSEVQGSSFLGTHDKAALQKIIDKGLGKIAIPYNPPADVTERIRGVFEEAFGALKVEQPLQLRFPNRASKFHFLASCERVFNYTIPNSHLYEIRTVEDVVRFYQTPVAGTNGLTQFQQVPDLPPNLHIRYDYYDEDEDPIYNGVTADPHVDKIPMGLREKKLYKPVKAERDWPKSFDVHRIKRGHWPNPAHDQHFPD</sequence>
<keyword evidence="9" id="KW-1185">Reference proteome</keyword>
<protein>
    <recommendedName>
        <fullName evidence="6">Large ribosomal subunit protein mL50</fullName>
    </recommendedName>
    <alternativeName>
        <fullName evidence="7">39S ribosomal protein L50, mitochondrial</fullName>
    </alternativeName>
</protein>
<dbReference type="GO" id="GO:0005762">
    <property type="term" value="C:mitochondrial large ribosomal subunit"/>
    <property type="evidence" value="ECO:0007669"/>
    <property type="project" value="TreeGrafter"/>
</dbReference>
<evidence type="ECO:0000256" key="2">
    <source>
        <dbReference type="ARBA" id="ARBA00008860"/>
    </source>
</evidence>
<reference evidence="8 9" key="1">
    <citation type="journal article" date="2016" name="Nat. Commun.">
        <title>Extremotolerant tardigrade genome and improved radiotolerance of human cultured cells by tardigrade-unique protein.</title>
        <authorList>
            <person name="Hashimoto T."/>
            <person name="Horikawa D.D."/>
            <person name="Saito Y."/>
            <person name="Kuwahara H."/>
            <person name="Kozuka-Hata H."/>
            <person name="Shin-I T."/>
            <person name="Minakuchi Y."/>
            <person name="Ohishi K."/>
            <person name="Motoyama A."/>
            <person name="Aizu T."/>
            <person name="Enomoto A."/>
            <person name="Kondo K."/>
            <person name="Tanaka S."/>
            <person name="Hara Y."/>
            <person name="Koshikawa S."/>
            <person name="Sagara H."/>
            <person name="Miura T."/>
            <person name="Yokobori S."/>
            <person name="Miyagawa K."/>
            <person name="Suzuki Y."/>
            <person name="Kubo T."/>
            <person name="Oyama M."/>
            <person name="Kohara Y."/>
            <person name="Fujiyama A."/>
            <person name="Arakawa K."/>
            <person name="Katayama T."/>
            <person name="Toyoda A."/>
            <person name="Kunieda T."/>
        </authorList>
    </citation>
    <scope>NUCLEOTIDE SEQUENCE [LARGE SCALE GENOMIC DNA]</scope>
    <source>
        <strain evidence="8 9">YOKOZUNA-1</strain>
    </source>
</reference>
<evidence type="ECO:0000256" key="1">
    <source>
        <dbReference type="ARBA" id="ARBA00004173"/>
    </source>
</evidence>
<evidence type="ECO:0000256" key="7">
    <source>
        <dbReference type="ARBA" id="ARBA00035398"/>
    </source>
</evidence>
<keyword evidence="3" id="KW-0689">Ribosomal protein</keyword>
<dbReference type="OrthoDB" id="9939609at2759"/>
<dbReference type="PANTHER" id="PTHR31542:SF1">
    <property type="entry name" value="LARGE RIBOSOMAL SUBUNIT PROTEIN ML50"/>
    <property type="match status" value="1"/>
</dbReference>
<evidence type="ECO:0000256" key="4">
    <source>
        <dbReference type="ARBA" id="ARBA00023128"/>
    </source>
</evidence>
<dbReference type="AlphaFoldDB" id="A0A1D1VUR2"/>
<evidence type="ECO:0000256" key="6">
    <source>
        <dbReference type="ARBA" id="ARBA00035183"/>
    </source>
</evidence>
<dbReference type="InterPro" id="IPR018305">
    <property type="entry name" value="Ribosomal_m50"/>
</dbReference>
<keyword evidence="5" id="KW-0687">Ribonucleoprotein</keyword>
<gene>
    <name evidence="8" type="primary">RvY_15391-1</name>
    <name evidence="8" type="synonym">RvY_15391.1</name>
    <name evidence="8" type="ORF">RvY_15391</name>
</gene>
<comment type="similarity">
    <text evidence="2">Belongs to the mitochondrion-specific ribosomal protein mL50 family.</text>
</comment>
<dbReference type="STRING" id="947166.A0A1D1VUR2"/>
<evidence type="ECO:0000256" key="5">
    <source>
        <dbReference type="ARBA" id="ARBA00023274"/>
    </source>
</evidence>
<dbReference type="Pfam" id="PF10501">
    <property type="entry name" value="Ribosomal_L50"/>
    <property type="match status" value="1"/>
</dbReference>
<accession>A0A1D1VUR2</accession>
<evidence type="ECO:0000256" key="3">
    <source>
        <dbReference type="ARBA" id="ARBA00022980"/>
    </source>
</evidence>
<name>A0A1D1VUR2_RAMVA</name>